<dbReference type="GO" id="GO:0005737">
    <property type="term" value="C:cytoplasm"/>
    <property type="evidence" value="ECO:0007669"/>
    <property type="project" value="UniProtKB-SubCell"/>
</dbReference>
<dbReference type="AlphaFoldDB" id="A2C5Q0"/>
<evidence type="ECO:0000313" key="11">
    <source>
        <dbReference type="EMBL" id="ABM76810.1"/>
    </source>
</evidence>
<evidence type="ECO:0000256" key="1">
    <source>
        <dbReference type="ARBA" id="ARBA00002834"/>
    </source>
</evidence>
<dbReference type="EMBL" id="CP000554">
    <property type="protein sequence ID" value="ABM76810.1"/>
    <property type="molecule type" value="Genomic_DNA"/>
</dbReference>
<evidence type="ECO:0000259" key="10">
    <source>
        <dbReference type="Pfam" id="PF05690"/>
    </source>
</evidence>
<dbReference type="CDD" id="cd04728">
    <property type="entry name" value="ThiG"/>
    <property type="match status" value="1"/>
</dbReference>
<evidence type="ECO:0000256" key="3">
    <source>
        <dbReference type="ARBA" id="ARBA00011960"/>
    </source>
</evidence>
<comment type="function">
    <text evidence="1 8">Catalyzes the rearrangement of 1-deoxy-D-xylulose 5-phosphate (DXP) to produce the thiazole phosphate moiety of thiamine. Sulfur is provided by the thiocarboxylate moiety of the carrier protein ThiS. In vitro, sulfur can be provided by H(2)S.</text>
</comment>
<dbReference type="Pfam" id="PF05690">
    <property type="entry name" value="ThiG"/>
    <property type="match status" value="1"/>
</dbReference>
<dbReference type="HOGENOM" id="CLU_062233_1_0_3"/>
<keyword evidence="5 8" id="KW-0784">Thiamine biosynthesis</keyword>
<feature type="binding site" evidence="8">
    <location>
        <begin position="228"/>
        <end position="229"/>
    </location>
    <ligand>
        <name>1-deoxy-D-xylulose 5-phosphate</name>
        <dbReference type="ChEBI" id="CHEBI:57792"/>
    </ligand>
</feature>
<organism evidence="11 12">
    <name type="scientific">Prochlorococcus marinus (strain MIT 9303)</name>
    <dbReference type="NCBI Taxonomy" id="59922"/>
    <lineage>
        <taxon>Bacteria</taxon>
        <taxon>Bacillati</taxon>
        <taxon>Cyanobacteriota</taxon>
        <taxon>Cyanophyceae</taxon>
        <taxon>Synechococcales</taxon>
        <taxon>Prochlorococcaceae</taxon>
        <taxon>Prochlorococcus</taxon>
    </lineage>
</organism>
<comment type="subcellular location">
    <subcellularLocation>
        <location evidence="8">Cytoplasm</location>
    </subcellularLocation>
</comment>
<comment type="pathway">
    <text evidence="2 8">Cofactor biosynthesis; thiamine diphosphate biosynthesis.</text>
</comment>
<name>A2C5Q0_PROM3</name>
<gene>
    <name evidence="8 11" type="primary">thiG</name>
    <name evidence="11" type="ordered locus">P9303_00531</name>
</gene>
<keyword evidence="8" id="KW-0963">Cytoplasm</keyword>
<dbReference type="STRING" id="59922.P9303_00531"/>
<dbReference type="GO" id="GO:0009229">
    <property type="term" value="P:thiamine diphosphate biosynthetic process"/>
    <property type="evidence" value="ECO:0007669"/>
    <property type="project" value="UniProtKB-UniRule"/>
</dbReference>
<feature type="active site" description="Schiff-base intermediate with DXP" evidence="8">
    <location>
        <position position="141"/>
    </location>
</feature>
<feature type="binding site" evidence="8">
    <location>
        <position position="202"/>
    </location>
    <ligand>
        <name>1-deoxy-D-xylulose 5-phosphate</name>
        <dbReference type="ChEBI" id="CHEBI:57792"/>
    </ligand>
</feature>
<dbReference type="PANTHER" id="PTHR34266:SF2">
    <property type="entry name" value="THIAZOLE SYNTHASE"/>
    <property type="match status" value="1"/>
</dbReference>
<dbReference type="HAMAP" id="MF_00443">
    <property type="entry name" value="ThiG"/>
    <property type="match status" value="1"/>
</dbReference>
<dbReference type="UniPathway" id="UPA00060"/>
<feature type="domain" description="Thiazole synthase ThiG" evidence="10">
    <location>
        <begin position="43"/>
        <end position="293"/>
    </location>
</feature>
<evidence type="ECO:0000313" key="12">
    <source>
        <dbReference type="Proteomes" id="UP000002274"/>
    </source>
</evidence>
<dbReference type="KEGG" id="pmf:P9303_00531"/>
<evidence type="ECO:0000256" key="2">
    <source>
        <dbReference type="ARBA" id="ARBA00004948"/>
    </source>
</evidence>
<dbReference type="EC" id="2.8.1.10" evidence="3 8"/>
<keyword evidence="4 8" id="KW-0808">Transferase</keyword>
<comment type="similarity">
    <text evidence="8">Belongs to the ThiG family.</text>
</comment>
<feature type="compositionally biased region" description="Polar residues" evidence="9">
    <location>
        <begin position="15"/>
        <end position="31"/>
    </location>
</feature>
<keyword evidence="6 8" id="KW-0704">Schiff base</keyword>
<proteinExistence type="inferred from homology"/>
<evidence type="ECO:0000256" key="5">
    <source>
        <dbReference type="ARBA" id="ARBA00022977"/>
    </source>
</evidence>
<dbReference type="GO" id="GO:1990107">
    <property type="term" value="F:thiazole synthase activity"/>
    <property type="evidence" value="ECO:0007669"/>
    <property type="project" value="UniProtKB-EC"/>
</dbReference>
<evidence type="ECO:0000256" key="4">
    <source>
        <dbReference type="ARBA" id="ARBA00022679"/>
    </source>
</evidence>
<evidence type="ECO:0000256" key="9">
    <source>
        <dbReference type="SAM" id="MobiDB-lite"/>
    </source>
</evidence>
<dbReference type="SUPFAM" id="SSF110399">
    <property type="entry name" value="ThiG-like"/>
    <property type="match status" value="1"/>
</dbReference>
<feature type="region of interest" description="Disordered" evidence="9">
    <location>
        <begin position="1"/>
        <end position="31"/>
    </location>
</feature>
<dbReference type="Proteomes" id="UP000002274">
    <property type="component" value="Chromosome"/>
</dbReference>
<dbReference type="Gene3D" id="3.20.20.70">
    <property type="entry name" value="Aldolase class I"/>
    <property type="match status" value="1"/>
</dbReference>
<evidence type="ECO:0000256" key="6">
    <source>
        <dbReference type="ARBA" id="ARBA00023270"/>
    </source>
</evidence>
<dbReference type="InterPro" id="IPR013785">
    <property type="entry name" value="Aldolase_TIM"/>
</dbReference>
<feature type="compositionally biased region" description="Polar residues" evidence="9">
    <location>
        <begin position="288"/>
        <end position="297"/>
    </location>
</feature>
<feature type="binding site" evidence="8">
    <location>
        <begin position="250"/>
        <end position="251"/>
    </location>
    <ligand>
        <name>1-deoxy-D-xylulose 5-phosphate</name>
        <dbReference type="ChEBI" id="CHEBI:57792"/>
    </ligand>
</feature>
<protein>
    <recommendedName>
        <fullName evidence="3 8">Thiazole synthase</fullName>
        <ecNumber evidence="3 8">2.8.1.10</ecNumber>
    </recommendedName>
</protein>
<reference evidence="11 12" key="1">
    <citation type="journal article" date="2007" name="PLoS Genet.">
        <title>Patterns and implications of gene gain and loss in the evolution of Prochlorococcus.</title>
        <authorList>
            <person name="Kettler G.C."/>
            <person name="Martiny A.C."/>
            <person name="Huang K."/>
            <person name="Zucker J."/>
            <person name="Coleman M.L."/>
            <person name="Rodrigue S."/>
            <person name="Chen F."/>
            <person name="Lapidus A."/>
            <person name="Ferriera S."/>
            <person name="Johnson J."/>
            <person name="Steglich C."/>
            <person name="Church G.M."/>
            <person name="Richardson P."/>
            <person name="Chisholm S.W."/>
        </authorList>
    </citation>
    <scope>NUCLEOTIDE SEQUENCE [LARGE SCALE GENOMIC DNA]</scope>
    <source>
        <strain evidence="11 12">MIT 9303</strain>
    </source>
</reference>
<dbReference type="PANTHER" id="PTHR34266">
    <property type="entry name" value="THIAZOLE SYNTHASE"/>
    <property type="match status" value="1"/>
</dbReference>
<evidence type="ECO:0000256" key="8">
    <source>
        <dbReference type="HAMAP-Rule" id="MF_00443"/>
    </source>
</evidence>
<feature type="region of interest" description="Disordered" evidence="9">
    <location>
        <begin position="280"/>
        <end position="306"/>
    </location>
</feature>
<comment type="catalytic activity">
    <reaction evidence="7 8">
        <text>[ThiS sulfur-carrier protein]-C-terminal-Gly-aminoethanethioate + 2-iminoacetate + 1-deoxy-D-xylulose 5-phosphate = [ThiS sulfur-carrier protein]-C-terminal Gly-Gly + 2-[(2R,5Z)-2-carboxy-4-methylthiazol-5(2H)-ylidene]ethyl phosphate + 2 H2O + H(+)</text>
        <dbReference type="Rhea" id="RHEA:26297"/>
        <dbReference type="Rhea" id="RHEA-COMP:12909"/>
        <dbReference type="Rhea" id="RHEA-COMP:19908"/>
        <dbReference type="ChEBI" id="CHEBI:15377"/>
        <dbReference type="ChEBI" id="CHEBI:15378"/>
        <dbReference type="ChEBI" id="CHEBI:57792"/>
        <dbReference type="ChEBI" id="CHEBI:62899"/>
        <dbReference type="ChEBI" id="CHEBI:77846"/>
        <dbReference type="ChEBI" id="CHEBI:90778"/>
        <dbReference type="ChEBI" id="CHEBI:232372"/>
        <dbReference type="EC" id="2.8.1.10"/>
    </reaction>
</comment>
<dbReference type="InterPro" id="IPR008867">
    <property type="entry name" value="ThiG"/>
</dbReference>
<sequence length="306" mass="32517">MEKHDDGHKLKPIGSTGTLRNDVPTTSTAPMVLTHSSPDLLTIGKRNFHSRLFAGTGKYPSLKVMQQSLRSSGCEMVTVAVRRVQAMTSGHAGLIEAIDWSKIWMLPNTAGCATAEEAIRVARLGRELAKLAGQEDNKFVKLEVIPDSRHLLPDPFGTLEAAEQLVKEGFEVLPYINADPLLAKRLEEVGCATVMPLGSPIGSGQGLRNAANISLIIENARVPVVVDAGIGVPSEAAQALEMGADAVLVNSAIALAGDPITMAEAMRWAIQAGRQAYRSGRLPERTAASPSSPTTGIITEAKTKQL</sequence>
<dbReference type="InterPro" id="IPR033983">
    <property type="entry name" value="Thiazole_synthase_ThiG"/>
</dbReference>
<evidence type="ECO:0000256" key="7">
    <source>
        <dbReference type="ARBA" id="ARBA00049897"/>
    </source>
</evidence>
<accession>A2C5Q0</accession>
<comment type="subunit">
    <text evidence="8">Homotetramer. Forms heterodimers with either ThiH or ThiS.</text>
</comment>